<keyword evidence="2" id="KW-1185">Reference proteome</keyword>
<reference evidence="1 2" key="2">
    <citation type="journal article" date="2022" name="Mol. Ecol. Resour.">
        <title>The genomes of chicory, endive, great burdock and yacon provide insights into Asteraceae paleo-polyploidization history and plant inulin production.</title>
        <authorList>
            <person name="Fan W."/>
            <person name="Wang S."/>
            <person name="Wang H."/>
            <person name="Wang A."/>
            <person name="Jiang F."/>
            <person name="Liu H."/>
            <person name="Zhao H."/>
            <person name="Xu D."/>
            <person name="Zhang Y."/>
        </authorList>
    </citation>
    <scope>NUCLEOTIDE SEQUENCE [LARGE SCALE GENOMIC DNA]</scope>
    <source>
        <strain evidence="2">cv. Punajuju</strain>
        <tissue evidence="1">Leaves</tissue>
    </source>
</reference>
<comment type="caution">
    <text evidence="1">The sequence shown here is derived from an EMBL/GenBank/DDBJ whole genome shotgun (WGS) entry which is preliminary data.</text>
</comment>
<reference evidence="2" key="1">
    <citation type="journal article" date="2022" name="Mol. Ecol. Resour.">
        <title>The genomes of chicory, endive, great burdock and yacon provide insights into Asteraceae palaeo-polyploidization history and plant inulin production.</title>
        <authorList>
            <person name="Fan W."/>
            <person name="Wang S."/>
            <person name="Wang H."/>
            <person name="Wang A."/>
            <person name="Jiang F."/>
            <person name="Liu H."/>
            <person name="Zhao H."/>
            <person name="Xu D."/>
            <person name="Zhang Y."/>
        </authorList>
    </citation>
    <scope>NUCLEOTIDE SEQUENCE [LARGE SCALE GENOMIC DNA]</scope>
    <source>
        <strain evidence="2">cv. Punajuju</strain>
    </source>
</reference>
<name>A0ACB9D0W4_CICIN</name>
<sequence length="108" mass="12364">MFSDSSCMISSLFVFVIYHVLHTNSQEPRQDVIKSVSTIPMPSKRLDPLRIMEVNPNYRYFCLSFEDVDGFTLDPDAEGMLLKVAAKFRLFSPHLFLISVILEAAFEV</sequence>
<dbReference type="Proteomes" id="UP001055811">
    <property type="component" value="Linkage Group LG05"/>
</dbReference>
<evidence type="ECO:0000313" key="1">
    <source>
        <dbReference type="EMBL" id="KAI3740258.1"/>
    </source>
</evidence>
<organism evidence="1 2">
    <name type="scientific">Cichorium intybus</name>
    <name type="common">Chicory</name>
    <dbReference type="NCBI Taxonomy" id="13427"/>
    <lineage>
        <taxon>Eukaryota</taxon>
        <taxon>Viridiplantae</taxon>
        <taxon>Streptophyta</taxon>
        <taxon>Embryophyta</taxon>
        <taxon>Tracheophyta</taxon>
        <taxon>Spermatophyta</taxon>
        <taxon>Magnoliopsida</taxon>
        <taxon>eudicotyledons</taxon>
        <taxon>Gunneridae</taxon>
        <taxon>Pentapetalae</taxon>
        <taxon>asterids</taxon>
        <taxon>campanulids</taxon>
        <taxon>Asterales</taxon>
        <taxon>Asteraceae</taxon>
        <taxon>Cichorioideae</taxon>
        <taxon>Cichorieae</taxon>
        <taxon>Cichoriinae</taxon>
        <taxon>Cichorium</taxon>
    </lineage>
</organism>
<dbReference type="EMBL" id="CM042013">
    <property type="protein sequence ID" value="KAI3740258.1"/>
    <property type="molecule type" value="Genomic_DNA"/>
</dbReference>
<evidence type="ECO:0000313" key="2">
    <source>
        <dbReference type="Proteomes" id="UP001055811"/>
    </source>
</evidence>
<gene>
    <name evidence="1" type="ORF">L2E82_30684</name>
</gene>
<protein>
    <submittedName>
        <fullName evidence="1">Uncharacterized protein</fullName>
    </submittedName>
</protein>
<accession>A0ACB9D0W4</accession>
<proteinExistence type="predicted"/>